<keyword evidence="1" id="KW-0732">Signal</keyword>
<dbReference type="AlphaFoldDB" id="A0A4R2GYT8"/>
<reference evidence="2 3" key="1">
    <citation type="submission" date="2019-03" db="EMBL/GenBank/DDBJ databases">
        <title>Genomic Encyclopedia of Type Strains, Phase IV (KMG-IV): sequencing the most valuable type-strain genomes for metagenomic binning, comparative biology and taxonomic classification.</title>
        <authorList>
            <person name="Goeker M."/>
        </authorList>
    </citation>
    <scope>NUCLEOTIDE SEQUENCE [LARGE SCALE GENOMIC DNA]</scope>
    <source>
        <strain evidence="2 3">DSM 22958</strain>
    </source>
</reference>
<feature type="signal peptide" evidence="1">
    <location>
        <begin position="1"/>
        <end position="19"/>
    </location>
</feature>
<organism evidence="2 3">
    <name type="scientific">Camelimonas lactis</name>
    <dbReference type="NCBI Taxonomy" id="659006"/>
    <lineage>
        <taxon>Bacteria</taxon>
        <taxon>Pseudomonadati</taxon>
        <taxon>Pseudomonadota</taxon>
        <taxon>Alphaproteobacteria</taxon>
        <taxon>Hyphomicrobiales</taxon>
        <taxon>Chelatococcaceae</taxon>
        <taxon>Camelimonas</taxon>
    </lineage>
</organism>
<evidence type="ECO:0000313" key="2">
    <source>
        <dbReference type="EMBL" id="TCO16284.1"/>
    </source>
</evidence>
<proteinExistence type="predicted"/>
<evidence type="ECO:0000313" key="3">
    <source>
        <dbReference type="Proteomes" id="UP000294881"/>
    </source>
</evidence>
<sequence>MKFPAILSAILAMTSFVFATAPAQACAVSGMSGDCAAACSHIEPGWMHTTCIISARPPAAHKSGR</sequence>
<accession>A0A4R2GYT8</accession>
<keyword evidence="3" id="KW-1185">Reference proteome</keyword>
<gene>
    <name evidence="2" type="ORF">EV666_101539</name>
</gene>
<dbReference type="Proteomes" id="UP000294881">
    <property type="component" value="Unassembled WGS sequence"/>
</dbReference>
<name>A0A4R2GYT8_9HYPH</name>
<feature type="chain" id="PRO_5020268305" evidence="1">
    <location>
        <begin position="20"/>
        <end position="65"/>
    </location>
</feature>
<comment type="caution">
    <text evidence="2">The sequence shown here is derived from an EMBL/GenBank/DDBJ whole genome shotgun (WGS) entry which is preliminary data.</text>
</comment>
<evidence type="ECO:0000256" key="1">
    <source>
        <dbReference type="SAM" id="SignalP"/>
    </source>
</evidence>
<protein>
    <submittedName>
        <fullName evidence="2">Uncharacterized protein</fullName>
    </submittedName>
</protein>
<dbReference type="EMBL" id="SLWL01000001">
    <property type="protein sequence ID" value="TCO16284.1"/>
    <property type="molecule type" value="Genomic_DNA"/>
</dbReference>